<name>A0ABW1ZYN6_9GAMM</name>
<gene>
    <name evidence="4" type="ORF">ACFQDL_09600</name>
</gene>
<accession>A0ABW1ZYN6</accession>
<dbReference type="NCBIfam" id="TIGR00254">
    <property type="entry name" value="GGDEF"/>
    <property type="match status" value="1"/>
</dbReference>
<dbReference type="InterPro" id="IPR029787">
    <property type="entry name" value="Nucleotide_cyclase"/>
</dbReference>
<evidence type="ECO:0000259" key="3">
    <source>
        <dbReference type="PROSITE" id="PS50887"/>
    </source>
</evidence>
<dbReference type="SUPFAM" id="SSF141868">
    <property type="entry name" value="EAL domain-like"/>
    <property type="match status" value="1"/>
</dbReference>
<dbReference type="CDD" id="cd01949">
    <property type="entry name" value="GGDEF"/>
    <property type="match status" value="1"/>
</dbReference>
<protein>
    <submittedName>
        <fullName evidence="4">Bifunctional diguanylate cyclase/phosphodiesterase</fullName>
    </submittedName>
</protein>
<dbReference type="InterPro" id="IPR052155">
    <property type="entry name" value="Biofilm_reg_signaling"/>
</dbReference>
<dbReference type="PANTHER" id="PTHR44757:SF2">
    <property type="entry name" value="BIOFILM ARCHITECTURE MAINTENANCE PROTEIN MBAA"/>
    <property type="match status" value="1"/>
</dbReference>
<feature type="transmembrane region" description="Helical" evidence="1">
    <location>
        <begin position="9"/>
        <end position="30"/>
    </location>
</feature>
<evidence type="ECO:0000313" key="5">
    <source>
        <dbReference type="Proteomes" id="UP001596422"/>
    </source>
</evidence>
<proteinExistence type="predicted"/>
<reference evidence="5" key="1">
    <citation type="journal article" date="2019" name="Int. J. Syst. Evol. Microbiol.">
        <title>The Global Catalogue of Microorganisms (GCM) 10K type strain sequencing project: providing services to taxonomists for standard genome sequencing and annotation.</title>
        <authorList>
            <consortium name="The Broad Institute Genomics Platform"/>
            <consortium name="The Broad Institute Genome Sequencing Center for Infectious Disease"/>
            <person name="Wu L."/>
            <person name="Ma J."/>
        </authorList>
    </citation>
    <scope>NUCLEOTIDE SEQUENCE [LARGE SCALE GENOMIC DNA]</scope>
    <source>
        <strain evidence="5">NBRC 111756</strain>
    </source>
</reference>
<sequence length="649" mass="73484">MQATRNTKYWLILISAALLLVFSVVLYIQYHQSRLLNSTVQYNESNVSWNVFQLEAESLRFGTYLQNALDPASPDSLDELQLRYEIFYSRADVLKNNPSAPLLLDETAYKAVLQNIYRFLDDIAPYFETISTAGRQAAPLRLILDQLAPIQHQLHDLSLESVQRSSMHAETRAAEVERQILISTGLIVFQLLLTLLFFFIVIRQIRQLQTSRSQFSNLANFDPLTGLPNRRLFRDRLEQEIKKTQRTEGRLALLFLDLDHFKDINDTQGHDVGDILLKEAARRLKHCVRDSDTVARLGGDEFTIILSGLEDTGKAAQISQSILQSFAEPFDLGSRKDYVSASIGITFYPDDAGDLNTLLKNADQAMYVAKEEGRNRFHYFTASMQEAAQARVELINDLRGALQKNEFRLLYQPIVDPGSGRVHKAEALIRWQHPERGQVSPLDFIPIAEETGLIVEIGNWVFREAAKQARVWRQCHSPDFQISINTSPLQLHAEGICTGEWYDYLQALELPGAAIAIEITEGLLMENSFATRLLEIQRLGIEVSLDDFGTGYSSMSYLKKFDIDYLKIDKSFVRNLRPGSSDHALCEAMIVMAHKLGLKVIAEGIETSAQLGLLSDTGCDYGQGYYFARPMTQTEFDDYLKKSTAPLLT</sequence>
<dbReference type="PROSITE" id="PS50883">
    <property type="entry name" value="EAL"/>
    <property type="match status" value="1"/>
</dbReference>
<feature type="domain" description="EAL" evidence="2">
    <location>
        <begin position="391"/>
        <end position="644"/>
    </location>
</feature>
<keyword evidence="1" id="KW-0472">Membrane</keyword>
<dbReference type="InterPro" id="IPR000160">
    <property type="entry name" value="GGDEF_dom"/>
</dbReference>
<dbReference type="SUPFAM" id="SSF55073">
    <property type="entry name" value="Nucleotide cyclase"/>
    <property type="match status" value="1"/>
</dbReference>
<comment type="caution">
    <text evidence="4">The sequence shown here is derived from an EMBL/GenBank/DDBJ whole genome shotgun (WGS) entry which is preliminary data.</text>
</comment>
<keyword evidence="1" id="KW-0812">Transmembrane</keyword>
<feature type="domain" description="GGDEF" evidence="3">
    <location>
        <begin position="249"/>
        <end position="382"/>
    </location>
</feature>
<dbReference type="Gene3D" id="3.20.20.450">
    <property type="entry name" value="EAL domain"/>
    <property type="match status" value="1"/>
</dbReference>
<dbReference type="Pfam" id="PF00990">
    <property type="entry name" value="GGDEF"/>
    <property type="match status" value="1"/>
</dbReference>
<dbReference type="RefSeq" id="WP_379908805.1">
    <property type="nucleotide sequence ID" value="NZ_JBHSWE010000001.1"/>
</dbReference>
<dbReference type="Gene3D" id="3.30.70.270">
    <property type="match status" value="1"/>
</dbReference>
<dbReference type="EMBL" id="JBHSWE010000001">
    <property type="protein sequence ID" value="MFC6670303.1"/>
    <property type="molecule type" value="Genomic_DNA"/>
</dbReference>
<evidence type="ECO:0000256" key="1">
    <source>
        <dbReference type="SAM" id="Phobius"/>
    </source>
</evidence>
<dbReference type="Proteomes" id="UP001596422">
    <property type="component" value="Unassembled WGS sequence"/>
</dbReference>
<feature type="transmembrane region" description="Helical" evidence="1">
    <location>
        <begin position="180"/>
        <end position="202"/>
    </location>
</feature>
<keyword evidence="5" id="KW-1185">Reference proteome</keyword>
<dbReference type="CDD" id="cd01948">
    <property type="entry name" value="EAL"/>
    <property type="match status" value="1"/>
</dbReference>
<dbReference type="InterPro" id="IPR043128">
    <property type="entry name" value="Rev_trsase/Diguanyl_cyclase"/>
</dbReference>
<organism evidence="4 5">
    <name type="scientific">Marinobacterium aestuariivivens</name>
    <dbReference type="NCBI Taxonomy" id="1698799"/>
    <lineage>
        <taxon>Bacteria</taxon>
        <taxon>Pseudomonadati</taxon>
        <taxon>Pseudomonadota</taxon>
        <taxon>Gammaproteobacteria</taxon>
        <taxon>Oceanospirillales</taxon>
        <taxon>Oceanospirillaceae</taxon>
        <taxon>Marinobacterium</taxon>
    </lineage>
</organism>
<dbReference type="InterPro" id="IPR035919">
    <property type="entry name" value="EAL_sf"/>
</dbReference>
<evidence type="ECO:0000259" key="2">
    <source>
        <dbReference type="PROSITE" id="PS50883"/>
    </source>
</evidence>
<dbReference type="SMART" id="SM00052">
    <property type="entry name" value="EAL"/>
    <property type="match status" value="1"/>
</dbReference>
<keyword evidence="1" id="KW-1133">Transmembrane helix</keyword>
<evidence type="ECO:0000313" key="4">
    <source>
        <dbReference type="EMBL" id="MFC6670303.1"/>
    </source>
</evidence>
<dbReference type="PANTHER" id="PTHR44757">
    <property type="entry name" value="DIGUANYLATE CYCLASE DGCP"/>
    <property type="match status" value="1"/>
</dbReference>
<dbReference type="SMART" id="SM00267">
    <property type="entry name" value="GGDEF"/>
    <property type="match status" value="1"/>
</dbReference>
<dbReference type="Pfam" id="PF00563">
    <property type="entry name" value="EAL"/>
    <property type="match status" value="1"/>
</dbReference>
<dbReference type="InterPro" id="IPR001633">
    <property type="entry name" value="EAL_dom"/>
</dbReference>
<dbReference type="PROSITE" id="PS50887">
    <property type="entry name" value="GGDEF"/>
    <property type="match status" value="1"/>
</dbReference>